<comment type="pathway">
    <text evidence="2 14">Protein modification; protein glycosylation.</text>
</comment>
<dbReference type="SUPFAM" id="SSF53756">
    <property type="entry name" value="UDP-Glycosyltransferase/glycogen phosphorylase"/>
    <property type="match status" value="1"/>
</dbReference>
<evidence type="ECO:0000256" key="7">
    <source>
        <dbReference type="ARBA" id="ARBA00022679"/>
    </source>
</evidence>
<name>T1L2H0_TETUR</name>
<evidence type="ECO:0000256" key="6">
    <source>
        <dbReference type="ARBA" id="ARBA00022676"/>
    </source>
</evidence>
<keyword evidence="7 14" id="KW-0808">Transferase</keyword>
<dbReference type="eggNOG" id="KOG1387">
    <property type="taxonomic scope" value="Eukaryota"/>
</dbReference>
<evidence type="ECO:0000256" key="2">
    <source>
        <dbReference type="ARBA" id="ARBA00004922"/>
    </source>
</evidence>
<evidence type="ECO:0000259" key="16">
    <source>
        <dbReference type="Pfam" id="PF15924"/>
    </source>
</evidence>
<evidence type="ECO:0000313" key="18">
    <source>
        <dbReference type="Proteomes" id="UP000015104"/>
    </source>
</evidence>
<reference evidence="17" key="2">
    <citation type="submission" date="2015-06" db="UniProtKB">
        <authorList>
            <consortium name="EnsemblMetazoa"/>
        </authorList>
    </citation>
    <scope>IDENTIFICATION</scope>
</reference>
<dbReference type="OMA" id="ARLYGWV"/>
<dbReference type="EnsemblMetazoa" id="tetur33g00900.1">
    <property type="protein sequence ID" value="tetur33g00900.1"/>
    <property type="gene ID" value="tetur33g00900"/>
</dbReference>
<feature type="domain" description="ALG11 mannosyltransferase N-terminal" evidence="16">
    <location>
        <begin position="46"/>
        <end position="251"/>
    </location>
</feature>
<evidence type="ECO:0000256" key="11">
    <source>
        <dbReference type="ARBA" id="ARBA00023136"/>
    </source>
</evidence>
<feature type="domain" description="Glycosyl transferase family 1" evidence="15">
    <location>
        <begin position="275"/>
        <end position="444"/>
    </location>
</feature>
<evidence type="ECO:0000256" key="5">
    <source>
        <dbReference type="ARBA" id="ARBA00022018"/>
    </source>
</evidence>
<gene>
    <name evidence="17" type="primary">107369689</name>
</gene>
<dbReference type="HOGENOM" id="CLU_017896_2_0_1"/>
<evidence type="ECO:0000256" key="8">
    <source>
        <dbReference type="ARBA" id="ARBA00022692"/>
    </source>
</evidence>
<dbReference type="GO" id="GO:0004377">
    <property type="term" value="F:GDP-Man:Man(3)GlcNAc(2)-PP-Dol alpha-1,2-mannosyltransferase activity"/>
    <property type="evidence" value="ECO:0007669"/>
    <property type="project" value="UniProtKB-UniRule"/>
</dbReference>
<accession>T1L2H0</accession>
<reference evidence="18" key="1">
    <citation type="submission" date="2011-08" db="EMBL/GenBank/DDBJ databases">
        <authorList>
            <person name="Rombauts S."/>
        </authorList>
    </citation>
    <scope>NUCLEOTIDE SEQUENCE</scope>
    <source>
        <strain evidence="18">London</strain>
    </source>
</reference>
<protein>
    <recommendedName>
        <fullName evidence="5 14">GDP-Man:Man(3)GlcNAc(2)-PP-Dol alpha-1,2-mannosyltransferase</fullName>
        <ecNumber evidence="4 14">2.4.1.131</ecNumber>
    </recommendedName>
</protein>
<dbReference type="EC" id="2.4.1.131" evidence="4 14"/>
<dbReference type="PANTHER" id="PTHR45919">
    <property type="entry name" value="GDP-MAN:MAN(3)GLCNAC(2)-PP-DOL ALPHA-1,2-MANNOSYLTRANSFERASE"/>
    <property type="match status" value="1"/>
</dbReference>
<evidence type="ECO:0000256" key="12">
    <source>
        <dbReference type="ARBA" id="ARBA00045065"/>
    </source>
</evidence>
<evidence type="ECO:0000256" key="10">
    <source>
        <dbReference type="ARBA" id="ARBA00022989"/>
    </source>
</evidence>
<organism evidence="17 18">
    <name type="scientific">Tetranychus urticae</name>
    <name type="common">Two-spotted spider mite</name>
    <dbReference type="NCBI Taxonomy" id="32264"/>
    <lineage>
        <taxon>Eukaryota</taxon>
        <taxon>Metazoa</taxon>
        <taxon>Ecdysozoa</taxon>
        <taxon>Arthropoda</taxon>
        <taxon>Chelicerata</taxon>
        <taxon>Arachnida</taxon>
        <taxon>Acari</taxon>
        <taxon>Acariformes</taxon>
        <taxon>Trombidiformes</taxon>
        <taxon>Prostigmata</taxon>
        <taxon>Eleutherengona</taxon>
        <taxon>Raphignathae</taxon>
        <taxon>Tetranychoidea</taxon>
        <taxon>Tetranychidae</taxon>
        <taxon>Tetranychus</taxon>
    </lineage>
</organism>
<dbReference type="STRING" id="32264.T1L2H0"/>
<evidence type="ECO:0000313" key="17">
    <source>
        <dbReference type="EnsemblMetazoa" id="tetur33g00900.1"/>
    </source>
</evidence>
<dbReference type="Gene3D" id="3.40.50.2000">
    <property type="entry name" value="Glycogen Phosphorylase B"/>
    <property type="match status" value="1"/>
</dbReference>
<dbReference type="GO" id="GO:0005789">
    <property type="term" value="C:endoplasmic reticulum membrane"/>
    <property type="evidence" value="ECO:0007669"/>
    <property type="project" value="UniProtKB-SubCell"/>
</dbReference>
<comment type="catalytic activity">
    <reaction evidence="12 14">
        <text>an alpha-D-Man-(1-&gt;3)-[alpha-D-Man-(1-&gt;6)]-beta-D-Man-(1-&gt;4)-beta-D-GlcNAc-(1-&gt;4)-alpha-D-GlcNAc-diphospho-di-trans,poly-cis-dolichol + 2 GDP-alpha-D-mannose = an alpha-D-Man-(1-&gt;2)-alpha-D-Man-(1-&gt;2)-alpha-D-Man-(1-&gt;3)-[alpha-D-Man-(1-&gt;6)]-beta-D-Man-(1-&gt;4)-beta-D-GlcNAc-(1-&gt;4)-alpha-D-GlcNAc-diphospho-di-trans,poly-cis-dolichol + 2 GDP + 2 H(+)</text>
        <dbReference type="Rhea" id="RHEA:29523"/>
        <dbReference type="Rhea" id="RHEA-COMP:19515"/>
        <dbReference type="Rhea" id="RHEA-COMP:19516"/>
        <dbReference type="ChEBI" id="CHEBI:15378"/>
        <dbReference type="ChEBI" id="CHEBI:57527"/>
        <dbReference type="ChEBI" id="CHEBI:58189"/>
        <dbReference type="ChEBI" id="CHEBI:132511"/>
        <dbReference type="ChEBI" id="CHEBI:132515"/>
        <dbReference type="EC" id="2.4.1.131"/>
    </reaction>
    <physiologicalReaction direction="left-to-right" evidence="12 14">
        <dbReference type="Rhea" id="RHEA:29524"/>
    </physiologicalReaction>
</comment>
<evidence type="ECO:0000259" key="15">
    <source>
        <dbReference type="Pfam" id="PF00534"/>
    </source>
</evidence>
<comment type="function">
    <text evidence="13">GDP-Man:Man(3)GlcNAc(2)-PP-Dol alpha-1,2-mannosyltransferase that operates in the biosynthetic pathway of dolichol-linked oligosaccharides, the glycan precursors employed in protein asparagine (N)-glycosylation. The assembly of dolichol-linked oligosaccharides begins on the cytosolic side of the endoplasmic reticulum membrane and finishes in its lumen. The sequential addition of sugars to dolichol pyrophosphate produces dolichol-linked oligosaccharides containing fourteen sugars, including two GlcNAcs, nine mannoses and three glucoses. Once assembled, the oligosaccharide is transferred from the lipid to nascent proteins by oligosaccharyltransferases. Catalyzes, on the cytoplasmic face of the endoplasmic reticulum, the addition of the fourth and fifth mannose residues to the dolichol-linked oligosaccharide chain, to produce Man(5)GlcNAc(2)-PP-dolichol core oligosaccharide. Man(5)GlcNAc(2)-PP-dolichol is a substrate for ALG3, the following enzyme in the biosynthetic pathway.</text>
</comment>
<dbReference type="InterPro" id="IPR038013">
    <property type="entry name" value="ALG11"/>
</dbReference>
<proteinExistence type="inferred from homology"/>
<evidence type="ECO:0000256" key="14">
    <source>
        <dbReference type="RuleBase" id="RU367051"/>
    </source>
</evidence>
<keyword evidence="8 14" id="KW-0812">Transmembrane</keyword>
<dbReference type="EMBL" id="CAEY01000947">
    <property type="status" value="NOT_ANNOTATED_CDS"/>
    <property type="molecule type" value="Genomic_DNA"/>
</dbReference>
<dbReference type="InterPro" id="IPR031814">
    <property type="entry name" value="ALG11_N"/>
</dbReference>
<evidence type="ECO:0000256" key="9">
    <source>
        <dbReference type="ARBA" id="ARBA00022824"/>
    </source>
</evidence>
<dbReference type="Pfam" id="PF15924">
    <property type="entry name" value="ALG11_N"/>
    <property type="match status" value="1"/>
</dbReference>
<evidence type="ECO:0000256" key="1">
    <source>
        <dbReference type="ARBA" id="ARBA00004389"/>
    </source>
</evidence>
<keyword evidence="6 14" id="KW-0328">Glycosyltransferase</keyword>
<feature type="transmembrane region" description="Helical" evidence="14">
    <location>
        <begin position="217"/>
        <end position="238"/>
    </location>
</feature>
<dbReference type="OrthoDB" id="2276068at2759"/>
<keyword evidence="10 14" id="KW-1133">Transmembrane helix</keyword>
<evidence type="ECO:0000256" key="4">
    <source>
        <dbReference type="ARBA" id="ARBA00012645"/>
    </source>
</evidence>
<dbReference type="KEGG" id="tut:107369689"/>
<dbReference type="GO" id="GO:0006487">
    <property type="term" value="P:protein N-linked glycosylation"/>
    <property type="evidence" value="ECO:0007669"/>
    <property type="project" value="TreeGrafter"/>
</dbReference>
<dbReference type="CDD" id="cd03806">
    <property type="entry name" value="GT4_ALG11-like"/>
    <property type="match status" value="1"/>
</dbReference>
<dbReference type="UniPathway" id="UPA00378"/>
<sequence length="467" mass="53548">MFYQLFSWCFHLLSIVLLTCIPVLFLTWLISCGLLMAMKTNKNAKRIGIFHPYCNAGGGGERVLWVLLKALKTKYPNHQYVIYTGDQGVTKSDILSKAASTFNIDTDLDVDFVFLKTRHWVEKEKYPRFTLLLQSLGSMIMAVEALFKFPPDIFIDTMGYSFSYPLFKYLGFCNVITYTHFPTISTDMLENVASRREAVNNQGFIARSQFLSNMKLIYYRFFALIYGFMGRCADIALVNSTWTRNHIMKIWGGDRVHLVYPPCNIDVFLELSSESKNKYQVVSISQFRPEKDHIKQIHSFAKFLDKLTPEESSKAKLVLIGSCRDSRDEEQVDKLRELCESLDIHEKVNFALNLSFVQLLDFLRTSNIGIHTMREEHFGIGVVELMAAGLIVVAHNSGGPKLDIIRPGENGFLSETVDEYADSLLEIVRSDENKLNVIRANARKHVMKFSEKNFSSEIIKIFADYLK</sequence>
<comment type="similarity">
    <text evidence="3 14">Belongs to the glycosyltransferase group 1 family. Glycosyltransferase 4 subfamily.</text>
</comment>
<dbReference type="PANTHER" id="PTHR45919:SF1">
    <property type="entry name" value="GDP-MAN:MAN(3)GLCNAC(2)-PP-DOL ALPHA-1,2-MANNOSYLTRANSFERASE"/>
    <property type="match status" value="1"/>
</dbReference>
<feature type="transmembrane region" description="Helical" evidence="14">
    <location>
        <begin position="12"/>
        <end position="37"/>
    </location>
</feature>
<keyword evidence="9 14" id="KW-0256">Endoplasmic reticulum</keyword>
<dbReference type="Pfam" id="PF00534">
    <property type="entry name" value="Glycos_transf_1"/>
    <property type="match status" value="1"/>
</dbReference>
<dbReference type="AlphaFoldDB" id="T1L2H0"/>
<dbReference type="InterPro" id="IPR001296">
    <property type="entry name" value="Glyco_trans_1"/>
</dbReference>
<comment type="subcellular location">
    <subcellularLocation>
        <location evidence="1">Endoplasmic reticulum membrane</location>
        <topology evidence="1">Single-pass membrane protein</topology>
    </subcellularLocation>
</comment>
<keyword evidence="18" id="KW-1185">Reference proteome</keyword>
<dbReference type="Proteomes" id="UP000015104">
    <property type="component" value="Unassembled WGS sequence"/>
</dbReference>
<evidence type="ECO:0000256" key="13">
    <source>
        <dbReference type="ARBA" id="ARBA00045128"/>
    </source>
</evidence>
<keyword evidence="11 14" id="KW-0472">Membrane</keyword>
<evidence type="ECO:0000256" key="3">
    <source>
        <dbReference type="ARBA" id="ARBA00009481"/>
    </source>
</evidence>